<organism evidence="1 2">
    <name type="scientific">Entamoeba histolytica HM-3:IMSS</name>
    <dbReference type="NCBI Taxonomy" id="885315"/>
    <lineage>
        <taxon>Eukaryota</taxon>
        <taxon>Amoebozoa</taxon>
        <taxon>Evosea</taxon>
        <taxon>Archamoebae</taxon>
        <taxon>Mastigamoebida</taxon>
        <taxon>Entamoebidae</taxon>
        <taxon>Entamoeba</taxon>
    </lineage>
</organism>
<evidence type="ECO:0000313" key="1">
    <source>
        <dbReference type="EMBL" id="EMS12650.1"/>
    </source>
</evidence>
<dbReference type="VEuPathDB" id="AmoebaDB:KM1_005980"/>
<dbReference type="AlphaFoldDB" id="M7W4N5"/>
<sequence length="84" mass="10079">MNKERTICVIDCDELDNKETKSNIENKQTEYKPKLNETKSSRKKFGVINRNFFNKTRDKNTERTLEFMKKKKLELDKLQFGSKD</sequence>
<dbReference type="Proteomes" id="UP000030780">
    <property type="component" value="Unassembled WGS sequence"/>
</dbReference>
<protein>
    <submittedName>
        <fullName evidence="1">Uncharacterized protein</fullName>
    </submittedName>
</protein>
<dbReference type="EMBL" id="KB638420">
    <property type="protein sequence ID" value="EMS12650.1"/>
    <property type="molecule type" value="Genomic_DNA"/>
</dbReference>
<proteinExistence type="predicted"/>
<reference evidence="1 2" key="1">
    <citation type="submission" date="2013-01" db="EMBL/GenBank/DDBJ databases">
        <authorList>
            <person name="Inman J."/>
            <person name="Zafar N."/>
            <person name="Lorenzi H."/>
            <person name="Caler E."/>
        </authorList>
    </citation>
    <scope>NUCLEOTIDE SEQUENCE [LARGE SCALE GENOMIC DNA]</scope>
    <source>
        <strain evidence="1 2">HM-3:IMSS</strain>
    </source>
</reference>
<evidence type="ECO:0000313" key="2">
    <source>
        <dbReference type="Proteomes" id="UP000030780"/>
    </source>
</evidence>
<gene>
    <name evidence="1" type="ORF">KM1_005980</name>
</gene>
<accession>M7W4N5</accession>
<name>M7W4N5_ENTHI</name>